<dbReference type="PANTHER" id="PTHR30483:SF6">
    <property type="entry name" value="PERIPLASMIC BINDING PROTEIN OF ABC TRANSPORTER FOR NATURAL AMINO ACIDS"/>
    <property type="match status" value="1"/>
</dbReference>
<keyword evidence="3" id="KW-1185">Reference proteome</keyword>
<comment type="caution">
    <text evidence="2">The sequence shown here is derived from an EMBL/GenBank/DDBJ whole genome shotgun (WGS) entry which is preliminary data.</text>
</comment>
<dbReference type="AlphaFoldDB" id="A0A5S3PEF4"/>
<dbReference type="OrthoDB" id="5341635at2"/>
<dbReference type="InterPro" id="IPR051010">
    <property type="entry name" value="BCAA_transport"/>
</dbReference>
<reference evidence="2 3" key="1">
    <citation type="submission" date="2019-05" db="EMBL/GenBank/DDBJ databases">
        <title>Sulfitobacter sabulilitoris sp. nov., isolated from a marine sand.</title>
        <authorList>
            <person name="Yoon J.-H."/>
        </authorList>
    </citation>
    <scope>NUCLEOTIDE SEQUENCE [LARGE SCALE GENOMIC DNA]</scope>
    <source>
        <strain evidence="2 3">HSMS-29</strain>
    </source>
</reference>
<organism evidence="2 3">
    <name type="scientific">Sulfitobacter sabulilitoris</name>
    <dbReference type="NCBI Taxonomy" id="2562655"/>
    <lineage>
        <taxon>Bacteria</taxon>
        <taxon>Pseudomonadati</taxon>
        <taxon>Pseudomonadota</taxon>
        <taxon>Alphaproteobacteria</taxon>
        <taxon>Rhodobacterales</taxon>
        <taxon>Roseobacteraceae</taxon>
        <taxon>Sulfitobacter</taxon>
    </lineage>
</organism>
<protein>
    <submittedName>
        <fullName evidence="2">Branched-chain amino acid ABC transporter substrate-binding protein</fullName>
    </submittedName>
</protein>
<dbReference type="SUPFAM" id="SSF53822">
    <property type="entry name" value="Periplasmic binding protein-like I"/>
    <property type="match status" value="1"/>
</dbReference>
<sequence>MQMACFQYAWADVALTIAYLRVEQPRPPTLSNLDAVPDDIGLAGARTGLDDNITTGRFLGHGYTLTEATVAPSEDPLAGASRLLAQTPFLIVDAAADVMLAIADLPQAQGAVVFNVAAGDTALRDGDCRANLLHALPSDAMRTDALAQVLVQKRWTDLVMVTGTHPQDLAYAAAMRRSLTKFGLTLSAEKPWVFDADMRRNASQEVPLFTQGFGDYDALIVADELGDFGRYLLYNTWAARPVVGSEGLAALTWSPVIEQWGAAQLQGRFTDRHGRAMQSRDYAAWAAVRTLGEAVTRTNAVDAPSLRGYILSEAFELAGFKGRPLTYRAWNGQLRQPISLAHPRALVAQAPLEGFLHQTNELDTLGLDRPESRCKDFE</sequence>
<gene>
    <name evidence="2" type="ORF">FDT80_15295</name>
</gene>
<accession>A0A5S3PEF4</accession>
<dbReference type="Proteomes" id="UP000309550">
    <property type="component" value="Unassembled WGS sequence"/>
</dbReference>
<dbReference type="InterPro" id="IPR022478">
    <property type="entry name" value="ABC_transptr_sub-bd_PQQ"/>
</dbReference>
<evidence type="ECO:0000313" key="2">
    <source>
        <dbReference type="EMBL" id="TMM51339.1"/>
    </source>
</evidence>
<proteinExistence type="predicted"/>
<dbReference type="GO" id="GO:0006865">
    <property type="term" value="P:amino acid transport"/>
    <property type="evidence" value="ECO:0007669"/>
    <property type="project" value="UniProtKB-KW"/>
</dbReference>
<dbReference type="InterPro" id="IPR028082">
    <property type="entry name" value="Peripla_BP_I"/>
</dbReference>
<keyword evidence="1" id="KW-0029">Amino-acid transport</keyword>
<dbReference type="EMBL" id="VANS01000004">
    <property type="protein sequence ID" value="TMM51339.1"/>
    <property type="molecule type" value="Genomic_DNA"/>
</dbReference>
<name>A0A5S3PEF4_9RHOB</name>
<evidence type="ECO:0000313" key="3">
    <source>
        <dbReference type="Proteomes" id="UP000309550"/>
    </source>
</evidence>
<dbReference type="NCBIfam" id="TIGR03863">
    <property type="entry name" value="PQQ_ABC_bind"/>
    <property type="match status" value="1"/>
</dbReference>
<dbReference type="PANTHER" id="PTHR30483">
    <property type="entry name" value="LEUCINE-SPECIFIC-BINDING PROTEIN"/>
    <property type="match status" value="1"/>
</dbReference>
<evidence type="ECO:0000256" key="1">
    <source>
        <dbReference type="ARBA" id="ARBA00022970"/>
    </source>
</evidence>
<dbReference type="Gene3D" id="3.40.50.2300">
    <property type="match status" value="2"/>
</dbReference>
<dbReference type="CDD" id="cd06268">
    <property type="entry name" value="PBP1_ABC_transporter_LIVBP-like"/>
    <property type="match status" value="1"/>
</dbReference>
<keyword evidence="1" id="KW-0813">Transport</keyword>